<evidence type="ECO:0000256" key="4">
    <source>
        <dbReference type="ARBA" id="ARBA00017644"/>
    </source>
</evidence>
<feature type="domain" description="Core Histone H2A/H2B/H3" evidence="12">
    <location>
        <begin position="21"/>
        <end position="101"/>
    </location>
</feature>
<dbReference type="GO" id="GO:0005634">
    <property type="term" value="C:nucleus"/>
    <property type="evidence" value="ECO:0007669"/>
    <property type="project" value="UniProtKB-SubCell"/>
</dbReference>
<dbReference type="PANTHER" id="PTHR23428">
    <property type="entry name" value="HISTONE H2B"/>
    <property type="match status" value="1"/>
</dbReference>
<dbReference type="STRING" id="610380.E2BWA0"/>
<sequence length="129" mass="14604">MVSDGKTMTSGKSPRKALIKMNLKKTKGQKTKRKKESFNRYVHKVLKQIHPDLKISTKSMVIMENFMMDMFEQICCEASLLTQRVKKSTLTSREIQTAVRIILPGELAKHAMSEGTKAVAKFNASKLTD</sequence>
<evidence type="ECO:0000256" key="8">
    <source>
        <dbReference type="ARBA" id="ARBA00023125"/>
    </source>
</evidence>
<keyword evidence="5 11" id="KW-0158">Chromosome</keyword>
<keyword evidence="14" id="KW-1185">Reference proteome</keyword>
<evidence type="ECO:0000256" key="7">
    <source>
        <dbReference type="ARBA" id="ARBA00022843"/>
    </source>
</evidence>
<evidence type="ECO:0000256" key="1">
    <source>
        <dbReference type="ARBA" id="ARBA00004123"/>
    </source>
</evidence>
<comment type="similarity">
    <text evidence="3 11">Belongs to the histone H2B family.</text>
</comment>
<dbReference type="Pfam" id="PF00125">
    <property type="entry name" value="Histone"/>
    <property type="match status" value="1"/>
</dbReference>
<evidence type="ECO:0000256" key="11">
    <source>
        <dbReference type="RuleBase" id="RU000451"/>
    </source>
</evidence>
<dbReference type="GO" id="GO:0046982">
    <property type="term" value="F:protein heterodimerization activity"/>
    <property type="evidence" value="ECO:0007669"/>
    <property type="project" value="InterPro"/>
</dbReference>
<dbReference type="KEGG" id="hst:105187243"/>
<dbReference type="FunFam" id="1.10.20.10:FF:000043">
    <property type="entry name" value="Histone H2B"/>
    <property type="match status" value="1"/>
</dbReference>
<keyword evidence="6" id="KW-1017">Isopeptide bond</keyword>
<evidence type="ECO:0000256" key="10">
    <source>
        <dbReference type="ARBA" id="ARBA00023269"/>
    </source>
</evidence>
<name>E2BWA0_HARSA</name>
<dbReference type="SMART" id="SM00427">
    <property type="entry name" value="H2B"/>
    <property type="match status" value="1"/>
</dbReference>
<evidence type="ECO:0000259" key="12">
    <source>
        <dbReference type="Pfam" id="PF00125"/>
    </source>
</evidence>
<keyword evidence="7" id="KW-0832">Ubl conjugation</keyword>
<dbReference type="GO" id="GO:0030527">
    <property type="term" value="F:structural constituent of chromatin"/>
    <property type="evidence" value="ECO:0007669"/>
    <property type="project" value="InterPro"/>
</dbReference>
<dbReference type="GO" id="GO:0000786">
    <property type="term" value="C:nucleosome"/>
    <property type="evidence" value="ECO:0007669"/>
    <property type="project" value="UniProtKB-KW"/>
</dbReference>
<evidence type="ECO:0000256" key="2">
    <source>
        <dbReference type="ARBA" id="ARBA00004286"/>
    </source>
</evidence>
<dbReference type="InterPro" id="IPR007125">
    <property type="entry name" value="H2A/H2B/H3"/>
</dbReference>
<comment type="subcellular location">
    <subcellularLocation>
        <location evidence="2">Chromosome</location>
    </subcellularLocation>
    <subcellularLocation>
        <location evidence="1 11">Nucleus</location>
    </subcellularLocation>
</comment>
<gene>
    <name evidence="13" type="ORF">EAI_10702</name>
</gene>
<dbReference type="InterPro" id="IPR055333">
    <property type="entry name" value="HISTONE_H2B_site"/>
</dbReference>
<dbReference type="PROSITE" id="PS00357">
    <property type="entry name" value="HISTONE_H2B"/>
    <property type="match status" value="1"/>
</dbReference>
<accession>E2BWA0</accession>
<reference evidence="13 14" key="1">
    <citation type="journal article" date="2010" name="Science">
        <title>Genomic comparison of the ants Camponotus floridanus and Harpegnathos saltator.</title>
        <authorList>
            <person name="Bonasio R."/>
            <person name="Zhang G."/>
            <person name="Ye C."/>
            <person name="Mutti N.S."/>
            <person name="Fang X."/>
            <person name="Qin N."/>
            <person name="Donahue G."/>
            <person name="Yang P."/>
            <person name="Li Q."/>
            <person name="Li C."/>
            <person name="Zhang P."/>
            <person name="Huang Z."/>
            <person name="Berger S.L."/>
            <person name="Reinberg D."/>
            <person name="Wang J."/>
            <person name="Liebig J."/>
        </authorList>
    </citation>
    <scope>NUCLEOTIDE SEQUENCE [LARGE SCALE GENOMIC DNA]</scope>
    <source>
        <strain evidence="13 14">R22 G/1</strain>
    </source>
</reference>
<evidence type="ECO:0000313" key="13">
    <source>
        <dbReference type="EMBL" id="EFN80004.1"/>
    </source>
</evidence>
<evidence type="ECO:0000256" key="6">
    <source>
        <dbReference type="ARBA" id="ARBA00022499"/>
    </source>
</evidence>
<keyword evidence="9 11" id="KW-0539">Nucleus</keyword>
<keyword evidence="10 11" id="KW-0544">Nucleosome core</keyword>
<evidence type="ECO:0000256" key="9">
    <source>
        <dbReference type="ARBA" id="ARBA00023242"/>
    </source>
</evidence>
<dbReference type="Proteomes" id="UP000008237">
    <property type="component" value="Unassembled WGS sequence"/>
</dbReference>
<evidence type="ECO:0000256" key="3">
    <source>
        <dbReference type="ARBA" id="ARBA00006846"/>
    </source>
</evidence>
<dbReference type="Gene3D" id="1.10.20.10">
    <property type="entry name" value="Histone, subunit A"/>
    <property type="match status" value="1"/>
</dbReference>
<dbReference type="CDD" id="cd22910">
    <property type="entry name" value="HFD_H2B"/>
    <property type="match status" value="1"/>
</dbReference>
<dbReference type="SUPFAM" id="SSF47113">
    <property type="entry name" value="Histone-fold"/>
    <property type="match status" value="1"/>
</dbReference>
<organism evidence="14">
    <name type="scientific">Harpegnathos saltator</name>
    <name type="common">Jerdon's jumping ant</name>
    <dbReference type="NCBI Taxonomy" id="610380"/>
    <lineage>
        <taxon>Eukaryota</taxon>
        <taxon>Metazoa</taxon>
        <taxon>Ecdysozoa</taxon>
        <taxon>Arthropoda</taxon>
        <taxon>Hexapoda</taxon>
        <taxon>Insecta</taxon>
        <taxon>Pterygota</taxon>
        <taxon>Neoptera</taxon>
        <taxon>Endopterygota</taxon>
        <taxon>Hymenoptera</taxon>
        <taxon>Apocrita</taxon>
        <taxon>Aculeata</taxon>
        <taxon>Formicoidea</taxon>
        <taxon>Formicidae</taxon>
        <taxon>Ponerinae</taxon>
        <taxon>Ponerini</taxon>
        <taxon>Harpegnathos</taxon>
    </lineage>
</organism>
<evidence type="ECO:0000313" key="14">
    <source>
        <dbReference type="Proteomes" id="UP000008237"/>
    </source>
</evidence>
<dbReference type="AlphaFoldDB" id="E2BWA0"/>
<dbReference type="OMA" id="QICCEAS"/>
<keyword evidence="8 11" id="KW-0238">DNA-binding</keyword>
<evidence type="ECO:0000256" key="5">
    <source>
        <dbReference type="ARBA" id="ARBA00022454"/>
    </source>
</evidence>
<dbReference type="PhylomeDB" id="E2BWA0"/>
<dbReference type="InterPro" id="IPR009072">
    <property type="entry name" value="Histone-fold"/>
</dbReference>
<dbReference type="EMBL" id="GL451103">
    <property type="protein sequence ID" value="EFN80004.1"/>
    <property type="molecule type" value="Genomic_DNA"/>
</dbReference>
<dbReference type="GO" id="GO:0003677">
    <property type="term" value="F:DNA binding"/>
    <property type="evidence" value="ECO:0007669"/>
    <property type="project" value="UniProtKB-KW"/>
</dbReference>
<proteinExistence type="inferred from homology"/>
<comment type="subunit">
    <text evidence="11">The nucleosome is a histone octamer containing two molecules each of H2A, H2B, H3 and H4 assembled in one H3-H4 heterotetramer and two H2A-H2B heterodimers. The octamer wraps approximately 147 bp of DNA.</text>
</comment>
<dbReference type="InterPro" id="IPR000558">
    <property type="entry name" value="Histone_H2B"/>
</dbReference>
<dbReference type="PRINTS" id="PR00621">
    <property type="entry name" value="HISTONEH2B"/>
</dbReference>
<dbReference type="OrthoDB" id="1166527at2759"/>
<dbReference type="InParanoid" id="E2BWA0"/>
<protein>
    <recommendedName>
        <fullName evidence="4 11">Histone H2B</fullName>
    </recommendedName>
</protein>